<evidence type="ECO:0000313" key="3">
    <source>
        <dbReference type="Proteomes" id="UP000703038"/>
    </source>
</evidence>
<organism evidence="2 3">
    <name type="scientific">Rhodococcoides corynebacterioides</name>
    <dbReference type="NCBI Taxonomy" id="53972"/>
    <lineage>
        <taxon>Bacteria</taxon>
        <taxon>Bacillati</taxon>
        <taxon>Actinomycetota</taxon>
        <taxon>Actinomycetes</taxon>
        <taxon>Mycobacteriales</taxon>
        <taxon>Nocardiaceae</taxon>
        <taxon>Rhodococcoides</taxon>
    </lineage>
</organism>
<keyword evidence="3" id="KW-1185">Reference proteome</keyword>
<dbReference type="InterPro" id="IPR011256">
    <property type="entry name" value="Reg_factor_effector_dom_sf"/>
</dbReference>
<accession>A0ABS2KTY8</accession>
<dbReference type="SUPFAM" id="SSF55136">
    <property type="entry name" value="Probable bacterial effector-binding domain"/>
    <property type="match status" value="1"/>
</dbReference>
<dbReference type="Proteomes" id="UP000703038">
    <property type="component" value="Unassembled WGS sequence"/>
</dbReference>
<dbReference type="Pfam" id="PF06445">
    <property type="entry name" value="GyrI-like"/>
    <property type="match status" value="1"/>
</dbReference>
<sequence>MKVDHKKEIATYSARLGVFDVVEVPPLQYLTIDGHGDPNTTVWTDAVSSLYPLAYGLKFLGKRELGRDHVVMPLEALWWADDWASFTRERDPSRWGWTAMIMAPDWITAEHLETVREQKAGPRIGDVRLRRLDEGLCVQTLHVGSYDDEAPVLAHMHDVVVPAHSLRMTGCHHEIYLSDPRRVAVTKLRTILRQPVSPSATPAHPVG</sequence>
<gene>
    <name evidence="2" type="ORF">JOE42_002135</name>
</gene>
<comment type="caution">
    <text evidence="2">The sequence shown here is derived from an EMBL/GenBank/DDBJ whole genome shotgun (WGS) entry which is preliminary data.</text>
</comment>
<dbReference type="Gene3D" id="3.20.80.10">
    <property type="entry name" value="Regulatory factor, effector binding domain"/>
    <property type="match status" value="1"/>
</dbReference>
<dbReference type="InterPro" id="IPR029442">
    <property type="entry name" value="GyrI-like"/>
</dbReference>
<reference evidence="2 3" key="1">
    <citation type="submission" date="2021-01" db="EMBL/GenBank/DDBJ databases">
        <title>Genomics of switchgrass bacterial isolates.</title>
        <authorList>
            <person name="Shade A."/>
        </authorList>
    </citation>
    <scope>NUCLEOTIDE SEQUENCE [LARGE SCALE GENOMIC DNA]</scope>
    <source>
        <strain evidence="2 3">PvP111</strain>
    </source>
</reference>
<feature type="domain" description="GyrI-like small molecule binding" evidence="1">
    <location>
        <begin position="20"/>
        <end position="192"/>
    </location>
</feature>
<dbReference type="RefSeq" id="WP_204868442.1">
    <property type="nucleotide sequence ID" value="NZ_JAFBBK010000001.1"/>
</dbReference>
<protein>
    <recommendedName>
        <fullName evidence="1">GyrI-like small molecule binding domain-containing protein</fullName>
    </recommendedName>
</protein>
<evidence type="ECO:0000259" key="1">
    <source>
        <dbReference type="Pfam" id="PF06445"/>
    </source>
</evidence>
<evidence type="ECO:0000313" key="2">
    <source>
        <dbReference type="EMBL" id="MBM7415402.1"/>
    </source>
</evidence>
<proteinExistence type="predicted"/>
<dbReference type="EMBL" id="JAFBBK010000001">
    <property type="protein sequence ID" value="MBM7415402.1"/>
    <property type="molecule type" value="Genomic_DNA"/>
</dbReference>
<name>A0ABS2KTY8_9NOCA</name>